<dbReference type="EMBL" id="VIAR01000006">
    <property type="protein sequence ID" value="TQD38909.1"/>
    <property type="molecule type" value="Genomic_DNA"/>
</dbReference>
<feature type="signal peptide" evidence="3">
    <location>
        <begin position="1"/>
        <end position="27"/>
    </location>
</feature>
<evidence type="ECO:0000256" key="2">
    <source>
        <dbReference type="SAM" id="MobiDB-lite"/>
    </source>
</evidence>
<protein>
    <submittedName>
        <fullName evidence="5">T9SS type A sorting domain-containing protein</fullName>
    </submittedName>
</protein>
<dbReference type="Proteomes" id="UP000317169">
    <property type="component" value="Unassembled WGS sequence"/>
</dbReference>
<gene>
    <name evidence="5" type="ORF">FKR84_07995</name>
</gene>
<feature type="chain" id="PRO_5021329925" evidence="3">
    <location>
        <begin position="28"/>
        <end position="1146"/>
    </location>
</feature>
<comment type="caution">
    <text evidence="5">The sequence shown here is derived from an EMBL/GenBank/DDBJ whole genome shotgun (WGS) entry which is preliminary data.</text>
</comment>
<organism evidence="5 6">
    <name type="scientific">Haloflavibacter putidus</name>
    <dbReference type="NCBI Taxonomy" id="2576776"/>
    <lineage>
        <taxon>Bacteria</taxon>
        <taxon>Pseudomonadati</taxon>
        <taxon>Bacteroidota</taxon>
        <taxon>Flavobacteriia</taxon>
        <taxon>Flavobacteriales</taxon>
        <taxon>Flavobacteriaceae</taxon>
        <taxon>Haloflavibacter</taxon>
    </lineage>
</organism>
<evidence type="ECO:0000256" key="1">
    <source>
        <dbReference type="ARBA" id="ARBA00022729"/>
    </source>
</evidence>
<name>A0A507ZNP2_9FLAO</name>
<sequence length="1146" mass="123918">MKHLLLNFLRKFMFLIALLALGTTTQAQIFSQYVETDSGTTPKGVEIVNNTTNTLDFSTNNLIIQKGSNGNSLNNDATVSSGTLAPGEVMVVGSSDIGSYLTNQGLNNVLYVEKPFTFNGNDALAIVYNGTTTDVFGNPGNDPGSAWEGNGVSTHDQNIALIENQFNTGNTTGFTDPSTRFTTISTTPTGTNGLDGFGIAPTLTSATGPTISNIQQTPAAGDVNPGETVTVTAEITSPNAPISAQLSYTVDTGSIIDVNMNQSGGNPNIYTADIPAQAELAEVNYSIYAVDNNLDDVTSSNYTYTVLSNEAANLLIAVQDFDGTTPNWNFSTSIAQFISNDGTDYFSVVQADTIPAMSSTNFSGNIFGERDLFSPDGTEPDNVFVDIEFATLNISEYTDVELSFDYQIVGYNASTDDAKYVLTLDGVDQPEVFIVDGGNDPQDAEGTITIPISTEVQQVKFTISVRNNGGDGYSGFDNIQLTGKTAFPTYVYDNGSWTPTNPSGNSNNTDAILVKNGTATLSGFVNIKDVQINSGATLDLNSYQLNMTGDLNNNGTFIADKATLNMAGTGQQFINGNGFEVKDLTVNSQPGTALNTAVSINKTLRLDNGDLQTNGNLTLLSYEYTLSGQTTYKSAQVAEIGTGTITGEVTAERFIPANRAFRFISSSVTTTTSINENWQEGVHNTGTNFPADNQNPNPGYGTHITGSTTGNNGLDATPSGNPSLFKLNNTTQSWYAVDNTLTNTIDAGEPFRLFVRGSRGVNVTDNQTTPIPTRLRVTGLLAQGPQSFSYPNLANEDFIFFGNPYHATVNMAQVIAASTNIDENYYYVWDPNMGTQGAYIAVDLSNGNPYDINGSSNSEANEYLQTQQAAIVRTNAAGTATLNFEESHKEANVFTEVFRNAESSAVAANNTDVALRAHLYTTADYNNNKLYSDAFALLFDDTFNPNVDRKDAKKLFNINENMGIEKQGEYFMVEKRNLPQDEEEIALFTNNYRDQNYTLLFSAENFGDLTPYLKDNFTEELTALEAGLTTYEFSIDQDQSASFSPDRFSLVFQEDGLGVEEETLSDFSVYPNPVVTNTFFIELPKSNTNKIDLSIHNLLGQEITTSSKRTDNQGLEVTLNGELQSGVYILSINTGDKVITKRIIKK</sequence>
<evidence type="ECO:0000259" key="4">
    <source>
        <dbReference type="Pfam" id="PF18962"/>
    </source>
</evidence>
<dbReference type="InterPro" id="IPR026444">
    <property type="entry name" value="Secre_tail"/>
</dbReference>
<keyword evidence="6" id="KW-1185">Reference proteome</keyword>
<dbReference type="Pfam" id="PF18962">
    <property type="entry name" value="Por_Secre_tail"/>
    <property type="match status" value="1"/>
</dbReference>
<evidence type="ECO:0000313" key="5">
    <source>
        <dbReference type="EMBL" id="TQD38909.1"/>
    </source>
</evidence>
<feature type="region of interest" description="Disordered" evidence="2">
    <location>
        <begin position="692"/>
        <end position="720"/>
    </location>
</feature>
<dbReference type="InterPro" id="IPR013783">
    <property type="entry name" value="Ig-like_fold"/>
</dbReference>
<keyword evidence="1 3" id="KW-0732">Signal</keyword>
<proteinExistence type="predicted"/>
<evidence type="ECO:0000256" key="3">
    <source>
        <dbReference type="SAM" id="SignalP"/>
    </source>
</evidence>
<reference evidence="5 6" key="1">
    <citation type="submission" date="2019-06" db="EMBL/GenBank/DDBJ databases">
        <title>Flavibacter putida gen. nov., sp. nov., a novel marine bacterium of the family Flavobacteriaceae isolated from coastal seawater.</title>
        <authorList>
            <person name="Feng X."/>
        </authorList>
    </citation>
    <scope>NUCLEOTIDE SEQUENCE [LARGE SCALE GENOMIC DNA]</scope>
    <source>
        <strain evidence="5 6">PLHSN227</strain>
    </source>
</reference>
<dbReference type="OrthoDB" id="1652165at2"/>
<evidence type="ECO:0000313" key="6">
    <source>
        <dbReference type="Proteomes" id="UP000317169"/>
    </source>
</evidence>
<dbReference type="NCBIfam" id="TIGR04183">
    <property type="entry name" value="Por_Secre_tail"/>
    <property type="match status" value="1"/>
</dbReference>
<dbReference type="Gene3D" id="2.60.40.10">
    <property type="entry name" value="Immunoglobulins"/>
    <property type="match status" value="1"/>
</dbReference>
<dbReference type="RefSeq" id="WP_141421767.1">
    <property type="nucleotide sequence ID" value="NZ_VIAR01000006.1"/>
</dbReference>
<accession>A0A507ZNP2</accession>
<dbReference type="AlphaFoldDB" id="A0A507ZNP2"/>
<feature type="compositionally biased region" description="Polar residues" evidence="2">
    <location>
        <begin position="704"/>
        <end position="720"/>
    </location>
</feature>
<feature type="domain" description="Secretion system C-terminal sorting" evidence="4">
    <location>
        <begin position="1069"/>
        <end position="1144"/>
    </location>
</feature>